<keyword evidence="4" id="KW-1185">Reference proteome</keyword>
<dbReference type="RefSeq" id="WP_211142534.1">
    <property type="nucleotide sequence ID" value="NZ_JAEEGB010000010.1"/>
</dbReference>
<dbReference type="Pfam" id="PF00930">
    <property type="entry name" value="DPPIV_N"/>
    <property type="match status" value="1"/>
</dbReference>
<evidence type="ECO:0000256" key="1">
    <source>
        <dbReference type="SAM" id="SignalP"/>
    </source>
</evidence>
<reference evidence="3" key="1">
    <citation type="submission" date="2020-12" db="EMBL/GenBank/DDBJ databases">
        <title>Clostridium thailandense sp. nov., a novel acetogenic bacterium isolated from peat land soil in Thailand.</title>
        <authorList>
            <person name="Chaikitkaew S."/>
            <person name="Birkeland N.K."/>
        </authorList>
    </citation>
    <scope>NUCLEOTIDE SEQUENCE</scope>
    <source>
        <strain evidence="3">DSM 17425</strain>
    </source>
</reference>
<dbReference type="EMBL" id="JAEEGB010000010">
    <property type="protein sequence ID" value="MBI6873064.1"/>
    <property type="molecule type" value="Genomic_DNA"/>
</dbReference>
<name>A0A934HW52_9CLOT</name>
<dbReference type="Gene3D" id="2.120.10.30">
    <property type="entry name" value="TolB, C-terminal domain"/>
    <property type="match status" value="1"/>
</dbReference>
<dbReference type="AlphaFoldDB" id="A0A934HW52"/>
<feature type="chain" id="PRO_5037773149" evidence="1">
    <location>
        <begin position="25"/>
        <end position="358"/>
    </location>
</feature>
<feature type="signal peptide" evidence="1">
    <location>
        <begin position="1"/>
        <end position="24"/>
    </location>
</feature>
<accession>A0A934HW52</accession>
<proteinExistence type="predicted"/>
<dbReference type="Proteomes" id="UP000622687">
    <property type="component" value="Unassembled WGS sequence"/>
</dbReference>
<gene>
    <name evidence="3" type="ORF">I6U51_10155</name>
</gene>
<comment type="caution">
    <text evidence="3">The sequence shown here is derived from an EMBL/GenBank/DDBJ whole genome shotgun (WGS) entry which is preliminary data.</text>
</comment>
<dbReference type="InterPro" id="IPR002469">
    <property type="entry name" value="Peptidase_S9B_N"/>
</dbReference>
<sequence>MKAFYKTLSIIIILSFVLNFTACGLNKETSEEVNNLPRYSQVTALENKGENSEVYKIENKDLYKIGAIESLLGLTYNSKNQIYVYTENISKGQNFDHNKITIIKDNRKKELKDFYAALDTKLSPTGDKLAFRSFKEDSMESAEGMKIYDIKKSKYISLKSKVLVSGNLYGWISDNKIIYYGSMEGKSDSDKIYSYDFDSNKEEVYLDNTNGYCLHFIPIGNNILFISSQGNSQAVYYFDSEKNITKSIATNVTSIIRSAANYQKGEAFFIGSEGDEKQMAVYKFSSKGLKIQRLTYDFPKELDEDSEIAMDIQGNIYFCGMDEPDQENSLDVYMYDREEGSINLISTHKGKYNVYSSG</sequence>
<keyword evidence="1" id="KW-0732">Signal</keyword>
<feature type="domain" description="Dipeptidylpeptidase IV N-terminal" evidence="2">
    <location>
        <begin position="171"/>
        <end position="301"/>
    </location>
</feature>
<dbReference type="InterPro" id="IPR011042">
    <property type="entry name" value="6-blade_b-propeller_TolB-like"/>
</dbReference>
<evidence type="ECO:0000259" key="2">
    <source>
        <dbReference type="Pfam" id="PF00930"/>
    </source>
</evidence>
<evidence type="ECO:0000313" key="3">
    <source>
        <dbReference type="EMBL" id="MBI6873064.1"/>
    </source>
</evidence>
<dbReference type="SUPFAM" id="SSF69304">
    <property type="entry name" value="Tricorn protease N-terminal domain"/>
    <property type="match status" value="1"/>
</dbReference>
<protein>
    <submittedName>
        <fullName evidence="3">DPP IV N-terminal domain-containing protein</fullName>
    </submittedName>
</protein>
<evidence type="ECO:0000313" key="4">
    <source>
        <dbReference type="Proteomes" id="UP000622687"/>
    </source>
</evidence>
<dbReference type="GO" id="GO:0006508">
    <property type="term" value="P:proteolysis"/>
    <property type="evidence" value="ECO:0007669"/>
    <property type="project" value="InterPro"/>
</dbReference>
<organism evidence="3 4">
    <name type="scientific">Clostridium aciditolerans</name>
    <dbReference type="NCBI Taxonomy" id="339861"/>
    <lineage>
        <taxon>Bacteria</taxon>
        <taxon>Bacillati</taxon>
        <taxon>Bacillota</taxon>
        <taxon>Clostridia</taxon>
        <taxon>Eubacteriales</taxon>
        <taxon>Clostridiaceae</taxon>
        <taxon>Clostridium</taxon>
    </lineage>
</organism>